<gene>
    <name evidence="4" type="primary">LOC108822727</name>
</gene>
<reference evidence="3" key="1">
    <citation type="journal article" date="2019" name="Database">
        <title>The radish genome database (RadishGD): an integrated information resource for radish genomics.</title>
        <authorList>
            <person name="Yu H.J."/>
            <person name="Baek S."/>
            <person name="Lee Y.J."/>
            <person name="Cho A."/>
            <person name="Mun J.H."/>
        </authorList>
    </citation>
    <scope>NUCLEOTIDE SEQUENCE [LARGE SCALE GENOMIC DNA]</scope>
    <source>
        <strain evidence="3">cv. WK10039</strain>
    </source>
</reference>
<keyword evidence="3" id="KW-1185">Reference proteome</keyword>
<dbReference type="KEGG" id="rsz:108822727"/>
<dbReference type="InterPro" id="IPR040361">
    <property type="entry name" value="TPD1"/>
</dbReference>
<feature type="signal peptide" evidence="2">
    <location>
        <begin position="1"/>
        <end position="23"/>
    </location>
</feature>
<keyword evidence="1 2" id="KW-0732">Signal</keyword>
<evidence type="ECO:0000313" key="3">
    <source>
        <dbReference type="Proteomes" id="UP000504610"/>
    </source>
</evidence>
<dbReference type="RefSeq" id="XP_018451381.1">
    <property type="nucleotide sequence ID" value="XM_018595879.2"/>
</dbReference>
<evidence type="ECO:0000256" key="2">
    <source>
        <dbReference type="SAM" id="SignalP"/>
    </source>
</evidence>
<dbReference type="Pfam" id="PF24068">
    <property type="entry name" value="TPD1_C"/>
    <property type="match status" value="1"/>
</dbReference>
<dbReference type="PANTHER" id="PTHR33184">
    <property type="entry name" value="PROTEIN TAPETUM DETERMINANT 1-LIKE-RELATED"/>
    <property type="match status" value="1"/>
</dbReference>
<accession>A0A6J0KV48</accession>
<name>A0A6J0KV48_RAPSA</name>
<evidence type="ECO:0000313" key="4">
    <source>
        <dbReference type="RefSeq" id="XP_018451381.1"/>
    </source>
</evidence>
<dbReference type="Proteomes" id="UP000504610">
    <property type="component" value="Chromosome 8"/>
</dbReference>
<dbReference type="GO" id="GO:0001709">
    <property type="term" value="P:cell fate determination"/>
    <property type="evidence" value="ECO:0007669"/>
    <property type="project" value="TreeGrafter"/>
</dbReference>
<sequence length="129" mass="14483">MSISLKFLLWSFLALLLLQTGFGEKCDSKSSEPMVRQTQVKLVGEGNKKFRVEVMNKCPMCPIINLRLKCQGFPQPLVDPTLLRVLSSSAGNCVVNDGLPLSPMETLSFNYSNSYQFALRPLSWSFQCE</sequence>
<feature type="chain" id="PRO_5026893426" evidence="2">
    <location>
        <begin position="24"/>
        <end position="129"/>
    </location>
</feature>
<organism evidence="3 4">
    <name type="scientific">Raphanus sativus</name>
    <name type="common">Radish</name>
    <name type="synonym">Raphanus raphanistrum var. sativus</name>
    <dbReference type="NCBI Taxonomy" id="3726"/>
    <lineage>
        <taxon>Eukaryota</taxon>
        <taxon>Viridiplantae</taxon>
        <taxon>Streptophyta</taxon>
        <taxon>Embryophyta</taxon>
        <taxon>Tracheophyta</taxon>
        <taxon>Spermatophyta</taxon>
        <taxon>Magnoliopsida</taxon>
        <taxon>eudicotyledons</taxon>
        <taxon>Gunneridae</taxon>
        <taxon>Pentapetalae</taxon>
        <taxon>rosids</taxon>
        <taxon>malvids</taxon>
        <taxon>Brassicales</taxon>
        <taxon>Brassicaceae</taxon>
        <taxon>Brassiceae</taxon>
        <taxon>Raphanus</taxon>
    </lineage>
</organism>
<protein>
    <submittedName>
        <fullName evidence="4">Uncharacterized protein At1g05835</fullName>
    </submittedName>
</protein>
<proteinExistence type="predicted"/>
<evidence type="ECO:0000256" key="1">
    <source>
        <dbReference type="ARBA" id="ARBA00022729"/>
    </source>
</evidence>
<dbReference type="AlphaFoldDB" id="A0A6J0KV48"/>
<dbReference type="GeneID" id="108822727"/>
<reference evidence="4" key="2">
    <citation type="submission" date="2025-08" db="UniProtKB">
        <authorList>
            <consortium name="RefSeq"/>
        </authorList>
    </citation>
    <scope>IDENTIFICATION</scope>
    <source>
        <tissue evidence="4">Leaf</tissue>
    </source>
</reference>
<dbReference type="OrthoDB" id="1850606at2759"/>
<dbReference type="PANTHER" id="PTHR33184:SF36">
    <property type="entry name" value="EXPANSIN-LIKE EG45 DOMAIN-CONTAINING PROTEIN"/>
    <property type="match status" value="1"/>
</dbReference>